<evidence type="ECO:0000313" key="2">
    <source>
        <dbReference type="Proteomes" id="UP000467840"/>
    </source>
</evidence>
<evidence type="ECO:0000313" key="1">
    <source>
        <dbReference type="EMBL" id="KAF2321205.1"/>
    </source>
</evidence>
<organism evidence="1 2">
    <name type="scientific">Hevea brasiliensis</name>
    <name type="common">Para rubber tree</name>
    <name type="synonym">Siphonia brasiliensis</name>
    <dbReference type="NCBI Taxonomy" id="3981"/>
    <lineage>
        <taxon>Eukaryota</taxon>
        <taxon>Viridiplantae</taxon>
        <taxon>Streptophyta</taxon>
        <taxon>Embryophyta</taxon>
        <taxon>Tracheophyta</taxon>
        <taxon>Spermatophyta</taxon>
        <taxon>Magnoliopsida</taxon>
        <taxon>eudicotyledons</taxon>
        <taxon>Gunneridae</taxon>
        <taxon>Pentapetalae</taxon>
        <taxon>rosids</taxon>
        <taxon>fabids</taxon>
        <taxon>Malpighiales</taxon>
        <taxon>Euphorbiaceae</taxon>
        <taxon>Crotonoideae</taxon>
        <taxon>Micrandreae</taxon>
        <taxon>Hevea</taxon>
    </lineage>
</organism>
<gene>
    <name evidence="1" type="ORF">GH714_035426</name>
</gene>
<dbReference type="AlphaFoldDB" id="A0A6A6N8N5"/>
<dbReference type="EMBL" id="JAAGAX010000003">
    <property type="protein sequence ID" value="KAF2321205.1"/>
    <property type="molecule type" value="Genomic_DNA"/>
</dbReference>
<accession>A0A6A6N8N5</accession>
<comment type="caution">
    <text evidence="1">The sequence shown here is derived from an EMBL/GenBank/DDBJ whole genome shotgun (WGS) entry which is preliminary data.</text>
</comment>
<dbReference type="Proteomes" id="UP000467840">
    <property type="component" value="Chromosome 10"/>
</dbReference>
<protein>
    <recommendedName>
        <fullName evidence="3">Reverse transcriptase Ty1/copia-type domain-containing protein</fullName>
    </recommendedName>
</protein>
<reference evidence="1 2" key="1">
    <citation type="journal article" date="2020" name="Mol. Plant">
        <title>The Chromosome-Based Rubber Tree Genome Provides New Insights into Spurge Genome Evolution and Rubber Biosynthesis.</title>
        <authorList>
            <person name="Liu J."/>
            <person name="Shi C."/>
            <person name="Shi C.C."/>
            <person name="Li W."/>
            <person name="Zhang Q.J."/>
            <person name="Zhang Y."/>
            <person name="Li K."/>
            <person name="Lu H.F."/>
            <person name="Shi C."/>
            <person name="Zhu S.T."/>
            <person name="Xiao Z.Y."/>
            <person name="Nan H."/>
            <person name="Yue Y."/>
            <person name="Zhu X.G."/>
            <person name="Wu Y."/>
            <person name="Hong X.N."/>
            <person name="Fan G.Y."/>
            <person name="Tong Y."/>
            <person name="Zhang D."/>
            <person name="Mao C.L."/>
            <person name="Liu Y.L."/>
            <person name="Hao S.J."/>
            <person name="Liu W.Q."/>
            <person name="Lv M.Q."/>
            <person name="Zhang H.B."/>
            <person name="Liu Y."/>
            <person name="Hu-Tang G.R."/>
            <person name="Wang J.P."/>
            <person name="Wang J.H."/>
            <person name="Sun Y.H."/>
            <person name="Ni S.B."/>
            <person name="Chen W.B."/>
            <person name="Zhang X.C."/>
            <person name="Jiao Y.N."/>
            <person name="Eichler E.E."/>
            <person name="Li G.H."/>
            <person name="Liu X."/>
            <person name="Gao L.Z."/>
        </authorList>
    </citation>
    <scope>NUCLEOTIDE SEQUENCE [LARGE SCALE GENOMIC DNA]</scope>
    <source>
        <strain evidence="2">cv. GT1</strain>
        <tissue evidence="1">Leaf</tissue>
    </source>
</reference>
<sequence>MSGSLSSKILVSRHVDFVEDQFPFAQLTCFQPRVHENVVQDWVPHYVLPLSHSIPPILARSSTPSLSTVVPTGINNSSDTTEHLSMAANWPLRQLNVNNAFLHGQLIEDVFMAQPKGFVDVSRPNYVYHCLFICSTAGVTLYLDVYVDDLIVTGVKVVKTDHGLFLSQRKYIEDIVDRTLMTGAKPVPTPLAVNNSLSLNDSALLDNPFEYRTIVGSL</sequence>
<proteinExistence type="predicted"/>
<evidence type="ECO:0008006" key="3">
    <source>
        <dbReference type="Google" id="ProtNLM"/>
    </source>
</evidence>
<name>A0A6A6N8N5_HEVBR</name>
<keyword evidence="2" id="KW-1185">Reference proteome</keyword>